<reference evidence="1 2" key="2">
    <citation type="submission" date="2018-07" db="EMBL/GenBank/DDBJ databases">
        <title>Diversity of Mesorhizobium strains in Brazil.</title>
        <authorList>
            <person name="Helene L.C.F."/>
            <person name="Dall'Agnol R."/>
            <person name="Delamuta J.R.M."/>
            <person name="Hungria M."/>
        </authorList>
    </citation>
    <scope>NUCLEOTIDE SEQUENCE [LARGE SCALE GENOMIC DNA]</scope>
    <source>
        <strain evidence="1 2">AC99b</strain>
    </source>
</reference>
<evidence type="ECO:0000313" key="2">
    <source>
        <dbReference type="Proteomes" id="UP000251558"/>
    </source>
</evidence>
<accession>A0A330HE43</accession>
<keyword evidence="2" id="KW-1185">Reference proteome</keyword>
<dbReference type="EMBL" id="QMBP01000016">
    <property type="protein sequence ID" value="RAZ86956.1"/>
    <property type="molecule type" value="Genomic_DNA"/>
</dbReference>
<dbReference type="Proteomes" id="UP000251558">
    <property type="component" value="Unassembled WGS sequence"/>
</dbReference>
<dbReference type="AlphaFoldDB" id="A0A330HE43"/>
<sequence>MLSFKDSSEDGDNTMTTLVPFIGLAADRRSHTSPSRPFRLLAAATSALLWLPRFWKARRDLAVLAGMSECERRDIGVTAFDIENTLALPVDRDPTDVLARIVDDRRRRRES</sequence>
<proteinExistence type="predicted"/>
<evidence type="ECO:0008006" key="3">
    <source>
        <dbReference type="Google" id="ProtNLM"/>
    </source>
</evidence>
<reference evidence="2" key="1">
    <citation type="submission" date="2018-06" db="EMBL/GenBank/DDBJ databases">
        <authorList>
            <person name="Helene L.C."/>
            <person name="Dall'Agnol R."/>
            <person name="Delamuta J.R."/>
            <person name="Hungria M."/>
        </authorList>
    </citation>
    <scope>NUCLEOTIDE SEQUENCE [LARGE SCALE GENOMIC DNA]</scope>
    <source>
        <strain evidence="2">AC99b</strain>
    </source>
</reference>
<protein>
    <recommendedName>
        <fullName evidence="3">DUF1127 domain-containing protein</fullName>
    </recommendedName>
</protein>
<evidence type="ECO:0000313" key="1">
    <source>
        <dbReference type="EMBL" id="RAZ86956.1"/>
    </source>
</evidence>
<comment type="caution">
    <text evidence="1">The sequence shown here is derived from an EMBL/GenBank/DDBJ whole genome shotgun (WGS) entry which is preliminary data.</text>
</comment>
<name>A0A330HE43_9HYPH</name>
<gene>
    <name evidence="1" type="ORF">DPM33_26790</name>
</gene>
<organism evidence="1 2">
    <name type="scientific">Mesorhizobium hawassense</name>
    <dbReference type="NCBI Taxonomy" id="1209954"/>
    <lineage>
        <taxon>Bacteria</taxon>
        <taxon>Pseudomonadati</taxon>
        <taxon>Pseudomonadota</taxon>
        <taxon>Alphaproteobacteria</taxon>
        <taxon>Hyphomicrobiales</taxon>
        <taxon>Phyllobacteriaceae</taxon>
        <taxon>Mesorhizobium</taxon>
    </lineage>
</organism>